<gene>
    <name evidence="3" type="ORF">HNV11_01225</name>
</gene>
<dbReference type="InterPro" id="IPR029058">
    <property type="entry name" value="AB_hydrolase_fold"/>
</dbReference>
<name>A0A6M5Y5X0_9BACT</name>
<feature type="domain" description="Alpha/beta hydrolase fold-3" evidence="2">
    <location>
        <begin position="143"/>
        <end position="206"/>
    </location>
</feature>
<dbReference type="RefSeq" id="WP_171737924.1">
    <property type="nucleotide sequence ID" value="NZ_CP053435.1"/>
</dbReference>
<dbReference type="GO" id="GO:0016787">
    <property type="term" value="F:hydrolase activity"/>
    <property type="evidence" value="ECO:0007669"/>
    <property type="project" value="UniProtKB-KW"/>
</dbReference>
<dbReference type="Pfam" id="PF07859">
    <property type="entry name" value="Abhydrolase_3"/>
    <property type="match status" value="1"/>
</dbReference>
<dbReference type="AlphaFoldDB" id="A0A6M5Y5X0"/>
<dbReference type="EMBL" id="CP053435">
    <property type="protein sequence ID" value="QJW88092.1"/>
    <property type="molecule type" value="Genomic_DNA"/>
</dbReference>
<dbReference type="Proteomes" id="UP000502756">
    <property type="component" value="Chromosome"/>
</dbReference>
<protein>
    <submittedName>
        <fullName evidence="3">Alpha/beta hydrolase</fullName>
    </submittedName>
</protein>
<dbReference type="SUPFAM" id="SSF53474">
    <property type="entry name" value="alpha/beta-Hydrolases"/>
    <property type="match status" value="1"/>
</dbReference>
<dbReference type="PANTHER" id="PTHR48081:SF6">
    <property type="entry name" value="PEPTIDASE S9 PROLYL OLIGOPEPTIDASE CATALYTIC DOMAIN-CONTAINING PROTEIN"/>
    <property type="match status" value="1"/>
</dbReference>
<keyword evidence="1 3" id="KW-0378">Hydrolase</keyword>
<organism evidence="3 4">
    <name type="scientific">Spirosoma taeanense</name>
    <dbReference type="NCBI Taxonomy" id="2735870"/>
    <lineage>
        <taxon>Bacteria</taxon>
        <taxon>Pseudomonadati</taxon>
        <taxon>Bacteroidota</taxon>
        <taxon>Cytophagia</taxon>
        <taxon>Cytophagales</taxon>
        <taxon>Cytophagaceae</taxon>
        <taxon>Spirosoma</taxon>
    </lineage>
</organism>
<evidence type="ECO:0000313" key="3">
    <source>
        <dbReference type="EMBL" id="QJW88092.1"/>
    </source>
</evidence>
<evidence type="ECO:0000256" key="1">
    <source>
        <dbReference type="ARBA" id="ARBA00022801"/>
    </source>
</evidence>
<keyword evidence="4" id="KW-1185">Reference proteome</keyword>
<dbReference type="Gene3D" id="3.40.50.1820">
    <property type="entry name" value="alpha/beta hydrolase"/>
    <property type="match status" value="1"/>
</dbReference>
<evidence type="ECO:0000313" key="4">
    <source>
        <dbReference type="Proteomes" id="UP000502756"/>
    </source>
</evidence>
<evidence type="ECO:0000259" key="2">
    <source>
        <dbReference type="Pfam" id="PF07859"/>
    </source>
</evidence>
<dbReference type="PANTHER" id="PTHR48081">
    <property type="entry name" value="AB HYDROLASE SUPERFAMILY PROTEIN C4A8.06C"/>
    <property type="match status" value="1"/>
</dbReference>
<dbReference type="InterPro" id="IPR050300">
    <property type="entry name" value="GDXG_lipolytic_enzyme"/>
</dbReference>
<sequence length="286" mass="31867">MYKVLVPIVIFIRCTVQAQTIIPLYKGIAPGSENWTWTEKETSLGKSRILRDVSKPTLTAFIPAKPNGTAVIIAPGGGFHILSYTSEGTDVANWLNQKGITAFVLKYRLVHEDPAYPENGLMAILQKRDFKKLDSVNAPVVQLALQDGIAAMRYVRQHAEPYHIDPNKIGFMGFSAGATLTMSVVYSATDESRPNFVAPIYPYENAIIGKTIPETRVPIFITAASDDNLGLASHSVHIYQKWLEAGQSAELHIYQKGGYGFGMNKQNIPTDSWINRFYDWLQLNYP</sequence>
<dbReference type="InterPro" id="IPR013094">
    <property type="entry name" value="AB_hydrolase_3"/>
</dbReference>
<dbReference type="KEGG" id="stae:HNV11_01225"/>
<proteinExistence type="predicted"/>
<accession>A0A6M5Y5X0</accession>
<reference evidence="3 4" key="1">
    <citation type="submission" date="2020-05" db="EMBL/GenBank/DDBJ databases">
        <title>Genome sequencing of Spirosoma sp. TS118.</title>
        <authorList>
            <person name="Lee J.-H."/>
            <person name="Jeong S."/>
            <person name="Zhao L."/>
            <person name="Jung J.-H."/>
            <person name="Kim M.-K."/>
            <person name="Lim S."/>
        </authorList>
    </citation>
    <scope>NUCLEOTIDE SEQUENCE [LARGE SCALE GENOMIC DNA]</scope>
    <source>
        <strain evidence="3 4">TS118</strain>
    </source>
</reference>